<dbReference type="InterPro" id="IPR036026">
    <property type="entry name" value="Seven-hairpin_glycosidases"/>
</dbReference>
<keyword evidence="7" id="KW-0378">Hydrolase</keyword>
<evidence type="ECO:0000256" key="3">
    <source>
        <dbReference type="ARBA" id="ARBA00022824"/>
    </source>
</evidence>
<comment type="caution">
    <text evidence="10">The sequence shown here is derived from an EMBL/GenBank/DDBJ whole genome shotgun (WGS) entry which is preliminary data.</text>
</comment>
<feature type="binding site" evidence="6">
    <location>
        <position position="498"/>
    </location>
    <ligand>
        <name>Ca(2+)</name>
        <dbReference type="ChEBI" id="CHEBI:29108"/>
    </ligand>
</feature>
<feature type="region of interest" description="Disordered" evidence="8">
    <location>
        <begin position="909"/>
        <end position="949"/>
    </location>
</feature>
<dbReference type="SUPFAM" id="SSF52025">
    <property type="entry name" value="PA domain"/>
    <property type="match status" value="1"/>
</dbReference>
<evidence type="ECO:0000256" key="7">
    <source>
        <dbReference type="RuleBase" id="RU361193"/>
    </source>
</evidence>
<proteinExistence type="inferred from homology"/>
<comment type="subcellular location">
    <subcellularLocation>
        <location evidence="1">Endoplasmic reticulum</location>
    </subcellularLocation>
</comment>
<dbReference type="GO" id="GO:0005975">
    <property type="term" value="P:carbohydrate metabolic process"/>
    <property type="evidence" value="ECO:0007669"/>
    <property type="project" value="InterPro"/>
</dbReference>
<dbReference type="Pfam" id="PF02225">
    <property type="entry name" value="PA"/>
    <property type="match status" value="1"/>
</dbReference>
<dbReference type="PANTHER" id="PTHR45679:SF5">
    <property type="entry name" value="ER DEGRADATION-ENHANCING ALPHA-MANNOSIDASE-LIKE PROTEIN 1"/>
    <property type="match status" value="1"/>
</dbReference>
<dbReference type="GO" id="GO:0005509">
    <property type="term" value="F:calcium ion binding"/>
    <property type="evidence" value="ECO:0007669"/>
    <property type="project" value="InterPro"/>
</dbReference>
<dbReference type="InterPro" id="IPR001382">
    <property type="entry name" value="Glyco_hydro_47"/>
</dbReference>
<feature type="region of interest" description="Disordered" evidence="8">
    <location>
        <begin position="999"/>
        <end position="1019"/>
    </location>
</feature>
<feature type="compositionally biased region" description="Polar residues" evidence="8">
    <location>
        <begin position="909"/>
        <end position="925"/>
    </location>
</feature>
<name>A0AAW1SUB7_9CHLO</name>
<dbReference type="InterPro" id="IPR044674">
    <property type="entry name" value="EDEM1/2/3"/>
</dbReference>
<dbReference type="InterPro" id="IPR046450">
    <property type="entry name" value="PA_dom_sf"/>
</dbReference>
<feature type="active site" evidence="5">
    <location>
        <position position="415"/>
    </location>
</feature>
<evidence type="ECO:0000256" key="1">
    <source>
        <dbReference type="ARBA" id="ARBA00004240"/>
    </source>
</evidence>
<evidence type="ECO:0000256" key="6">
    <source>
        <dbReference type="PIRSR" id="PIRSR601382-2"/>
    </source>
</evidence>
<dbReference type="GO" id="GO:0044322">
    <property type="term" value="C:endoplasmic reticulum quality control compartment"/>
    <property type="evidence" value="ECO:0007669"/>
    <property type="project" value="GOC"/>
</dbReference>
<organism evidence="10 11">
    <name type="scientific">Apatococcus fuscideae</name>
    <dbReference type="NCBI Taxonomy" id="2026836"/>
    <lineage>
        <taxon>Eukaryota</taxon>
        <taxon>Viridiplantae</taxon>
        <taxon>Chlorophyta</taxon>
        <taxon>core chlorophytes</taxon>
        <taxon>Trebouxiophyceae</taxon>
        <taxon>Chlorellales</taxon>
        <taxon>Chlorellaceae</taxon>
        <taxon>Apatococcus</taxon>
    </lineage>
</organism>
<dbReference type="Gene3D" id="3.50.30.30">
    <property type="match status" value="1"/>
</dbReference>
<dbReference type="EC" id="3.2.1.-" evidence="7"/>
<dbReference type="AlphaFoldDB" id="A0AAW1SUB7"/>
<evidence type="ECO:0000313" key="11">
    <source>
        <dbReference type="Proteomes" id="UP001485043"/>
    </source>
</evidence>
<sequence length="1019" mass="109522">MFTLESRQKRQHHWRRHTAAMATLCYLAVTQPPWDVTDATDAKQSAQGSVAEQAAPPQSPHARPPVSSGERDALREEARLMFYHAFNSYMMYAFPKDDLRPISCTGTNSQGGLALTLVDALDTLVVLGDAETLRDAVQKLDQHLDFRIDHRVHVFELTIRALGALLSAHHMLITNQSIMPEYDGSLLRFAHDLGDRLLPAFETPYGVPLSWINLQKGLIPGDLRVTCTACAGTLLLEFGALSRMTGDQLYETLARSAVEVVYGMRSTTTGLLGNTLDVDTLTWVRVDGGVGAGIDSFYEYLLKAYLAFGDPGYLRMFVEVYAAAMQRLQLAGRWASTGWLADMHIGTGQLLHPWISSLSAFWPGLQVLAGQVDDAARMHASWMSAWTAFGGLPELFDISVTQLHPVQRSYPLRPELIESTYLLHSITGDAKYLQAGRTIHETIANKTFQNCGFATVSDLASGQLEDSMESFFLPETSKYLYLLNSDAAALPDYYIFSTEGHLLPPFPRSPADRESVGAQQKRVLEQQRRQGITAMPKNIWNLLASTVTEGLGFGETSGIPSNCLPMCADRKEKDLRKEQRSLRRAFPLLSFSSTKSEWALALTCMLLRRRRCTACKAVTGVMQTMAQLSNATAAAPRGGSTVPGAGLIQDLLQRFLPPKVRPGARPAQGLGDTAGDVSFASGEVLQQLLCRIRVDGQGGMHCGQLEDLGTLQIAPSKLPVNSAVLMVRTDDTGVASEAAGSDAIPPEQASIQVRIHHEDDLKVHAQDQNFPAVGAAFGPSLADAAGCIPGSGLYCGMTGKLRVTVPADGCQSLADNVHEVQGAIALLDRGTCMFAEKVQNAAIAGARAAVVVNTMEGGHLIAMGEDEQGTQPPIPAILVDAAAGLKLHAAIQAGDPWVSLSDLGTPFNVPTSDAQPGGSLAQSGISLPKDEPDACTPTPTSQDAAPGAQHTRVEVLVPPQSQAWMAKQPGVTDLQAAMTAVLQAAMTALNPQQSQLFQVPGKSSSFGNSAATTNEHTEL</sequence>
<dbReference type="PRINTS" id="PR00747">
    <property type="entry name" value="GLYHDRLASE47"/>
</dbReference>
<dbReference type="PANTHER" id="PTHR45679">
    <property type="entry name" value="ER DEGRADATION-ENHANCING ALPHA-MANNOSIDASE-LIKE PROTEIN 2"/>
    <property type="match status" value="1"/>
</dbReference>
<feature type="active site" description="Proton donor" evidence="5">
    <location>
        <position position="394"/>
    </location>
</feature>
<dbReference type="EMBL" id="JALJOV010001018">
    <property type="protein sequence ID" value="KAK9856423.1"/>
    <property type="molecule type" value="Genomic_DNA"/>
</dbReference>
<keyword evidence="4" id="KW-0325">Glycoprotein</keyword>
<evidence type="ECO:0000313" key="10">
    <source>
        <dbReference type="EMBL" id="KAK9856423.1"/>
    </source>
</evidence>
<feature type="active site" evidence="5">
    <location>
        <position position="295"/>
    </location>
</feature>
<dbReference type="GO" id="GO:0004571">
    <property type="term" value="F:mannosyl-oligosaccharide 1,2-alpha-mannosidase activity"/>
    <property type="evidence" value="ECO:0007669"/>
    <property type="project" value="InterPro"/>
</dbReference>
<keyword evidence="6" id="KW-0479">Metal-binding</keyword>
<feature type="domain" description="PA" evidence="9">
    <location>
        <begin position="798"/>
        <end position="887"/>
    </location>
</feature>
<comment type="cofactor">
    <cofactor evidence="6">
        <name>Ca(2+)</name>
        <dbReference type="ChEBI" id="CHEBI:29108"/>
    </cofactor>
</comment>
<dbReference type="GO" id="GO:0016020">
    <property type="term" value="C:membrane"/>
    <property type="evidence" value="ECO:0007669"/>
    <property type="project" value="InterPro"/>
</dbReference>
<keyword evidence="3" id="KW-0256">Endoplasmic reticulum</keyword>
<gene>
    <name evidence="10" type="ORF">WJX84_012362</name>
</gene>
<dbReference type="GO" id="GO:1904380">
    <property type="term" value="P:endoplasmic reticulum mannose trimming"/>
    <property type="evidence" value="ECO:0007669"/>
    <property type="project" value="InterPro"/>
</dbReference>
<accession>A0AAW1SUB7</accession>
<evidence type="ECO:0000256" key="2">
    <source>
        <dbReference type="ARBA" id="ARBA00007658"/>
    </source>
</evidence>
<feature type="region of interest" description="Disordered" evidence="8">
    <location>
        <begin position="38"/>
        <end position="71"/>
    </location>
</feature>
<evidence type="ECO:0000256" key="4">
    <source>
        <dbReference type="ARBA" id="ARBA00023180"/>
    </source>
</evidence>
<dbReference type="Gene3D" id="1.50.10.10">
    <property type="match status" value="1"/>
</dbReference>
<dbReference type="InterPro" id="IPR003137">
    <property type="entry name" value="PA_domain"/>
</dbReference>
<keyword evidence="11" id="KW-1185">Reference proteome</keyword>
<evidence type="ECO:0000259" key="9">
    <source>
        <dbReference type="Pfam" id="PF02225"/>
    </source>
</evidence>
<dbReference type="Pfam" id="PF01532">
    <property type="entry name" value="Glyco_hydro_47"/>
    <property type="match status" value="1"/>
</dbReference>
<keyword evidence="7" id="KW-0326">Glycosidase</keyword>
<evidence type="ECO:0000256" key="8">
    <source>
        <dbReference type="SAM" id="MobiDB-lite"/>
    </source>
</evidence>
<comment type="similarity">
    <text evidence="2 7">Belongs to the glycosyl hydrolase 47 family.</text>
</comment>
<reference evidence="10 11" key="1">
    <citation type="journal article" date="2024" name="Nat. Commun.">
        <title>Phylogenomics reveals the evolutionary origins of lichenization in chlorophyte algae.</title>
        <authorList>
            <person name="Puginier C."/>
            <person name="Libourel C."/>
            <person name="Otte J."/>
            <person name="Skaloud P."/>
            <person name="Haon M."/>
            <person name="Grisel S."/>
            <person name="Petersen M."/>
            <person name="Berrin J.G."/>
            <person name="Delaux P.M."/>
            <person name="Dal Grande F."/>
            <person name="Keller J."/>
        </authorList>
    </citation>
    <scope>NUCLEOTIDE SEQUENCE [LARGE SCALE GENOMIC DNA]</scope>
    <source>
        <strain evidence="10 11">SAG 2523</strain>
    </source>
</reference>
<feature type="active site" description="Proton donor" evidence="5">
    <location>
        <position position="156"/>
    </location>
</feature>
<dbReference type="Proteomes" id="UP001485043">
    <property type="component" value="Unassembled WGS sequence"/>
</dbReference>
<dbReference type="SUPFAM" id="SSF48225">
    <property type="entry name" value="Seven-hairpin glycosidases"/>
    <property type="match status" value="1"/>
</dbReference>
<protein>
    <recommendedName>
        <fullName evidence="7">alpha-1,2-Mannosidase</fullName>
        <ecNumber evidence="7">3.2.1.-</ecNumber>
    </recommendedName>
</protein>
<dbReference type="InterPro" id="IPR012341">
    <property type="entry name" value="6hp_glycosidase-like_sf"/>
</dbReference>
<evidence type="ECO:0000256" key="5">
    <source>
        <dbReference type="PIRSR" id="PIRSR601382-1"/>
    </source>
</evidence>
<keyword evidence="6" id="KW-0106">Calcium</keyword>